<evidence type="ECO:0000313" key="3">
    <source>
        <dbReference type="Proteomes" id="UP001243276"/>
    </source>
</evidence>
<dbReference type="EMBL" id="OQ709208">
    <property type="protein sequence ID" value="WGH20856.1"/>
    <property type="molecule type" value="Genomic_DNA"/>
</dbReference>
<reference evidence="2" key="1">
    <citation type="submission" date="2023-03" db="EMBL/GenBank/DDBJ databases">
        <authorList>
            <person name="Adamson A.J."/>
            <person name="Baker B.A."/>
            <person name="Galadyk N."/>
            <person name="Joshi D.H."/>
            <person name="Kistler H.E."/>
            <person name="Roberts S.M."/>
            <person name="Saint K.A."/>
            <person name="Sunnen C.N."/>
            <person name="Garlena R.A."/>
            <person name="Russell D.A."/>
            <person name="Pope W.H."/>
            <person name="Jacobs-Sera D."/>
            <person name="Hatfull G.F."/>
        </authorList>
    </citation>
    <scope>NUCLEOTIDE SEQUENCE</scope>
</reference>
<dbReference type="KEGG" id="vg:80560626"/>
<accession>A0AAF0GKR9</accession>
<gene>
    <name evidence="2" type="primary">73</name>
</gene>
<keyword evidence="3" id="KW-1185">Reference proteome</keyword>
<evidence type="ECO:0000313" key="2">
    <source>
        <dbReference type="EMBL" id="WGH20856.1"/>
    </source>
</evidence>
<dbReference type="RefSeq" id="YP_010842863.1">
    <property type="nucleotide sequence ID" value="NC_079146.1"/>
</dbReference>
<feature type="region of interest" description="Disordered" evidence="1">
    <location>
        <begin position="164"/>
        <end position="195"/>
    </location>
</feature>
<feature type="compositionally biased region" description="Polar residues" evidence="1">
    <location>
        <begin position="171"/>
        <end position="184"/>
    </location>
</feature>
<dbReference type="Proteomes" id="UP001243276">
    <property type="component" value="Segment"/>
</dbReference>
<evidence type="ECO:0000256" key="1">
    <source>
        <dbReference type="SAM" id="MobiDB-lite"/>
    </source>
</evidence>
<organism evidence="2 3">
    <name type="scientific">Gordonia phage Commandaria</name>
    <dbReference type="NCBI Taxonomy" id="3038364"/>
    <lineage>
        <taxon>Viruses</taxon>
        <taxon>Duplodnaviria</taxon>
        <taxon>Heunggongvirae</taxon>
        <taxon>Uroviricota</taxon>
        <taxon>Caudoviricetes</taxon>
        <taxon>Zierdtviridae</taxon>
        <taxon>Emilbogenvirinae</taxon>
        <taxon>Commandariavirus</taxon>
        <taxon>Commandariavirus commandaria</taxon>
    </lineage>
</organism>
<sequence length="195" mass="21698">MARFGRASSLSVTGRRIARSLSPTDPKIFAAYAVEENPAMAYDLPDLPRPLRDWQHEGKPCDWFPESFVPSDGDDPDNLLTAEQLKERTRLADLRNRKECLSNCRFLDLCSRDALAAAQAMARHQGSAARICGTWAGVTFTGREGKPQYERKLDKLVDQIKSGGRIPWEPLSSNQTTLPSSNESKPSELEMCGQS</sequence>
<dbReference type="GeneID" id="80560626"/>
<protein>
    <submittedName>
        <fullName evidence="2">WhiB family transcription factor</fullName>
    </submittedName>
</protein>
<name>A0AAF0GKR9_9CAUD</name>
<proteinExistence type="predicted"/>